<dbReference type="Proteomes" id="UP000663292">
    <property type="component" value="Chromosome"/>
</dbReference>
<dbReference type="PANTHER" id="PTHR43221:SF2">
    <property type="entry name" value="PROTEASE HTPX HOMOLOG"/>
    <property type="match status" value="1"/>
</dbReference>
<accession>A0A897NTA4</accession>
<dbReference type="Gene3D" id="3.30.2010.10">
    <property type="entry name" value="Metalloproteases ('zincins'), catalytic domain"/>
    <property type="match status" value="1"/>
</dbReference>
<dbReference type="PROSITE" id="PS51257">
    <property type="entry name" value="PROKAR_LIPOPROTEIN"/>
    <property type="match status" value="1"/>
</dbReference>
<dbReference type="InterPro" id="IPR050083">
    <property type="entry name" value="HtpX_protease"/>
</dbReference>
<evidence type="ECO:0000256" key="1">
    <source>
        <dbReference type="ARBA" id="ARBA00022475"/>
    </source>
</evidence>
<keyword evidence="14" id="KW-1185">Reference proteome</keyword>
<keyword evidence="2 10" id="KW-0645">Protease</keyword>
<proteinExistence type="inferred from homology"/>
<feature type="transmembrane region" description="Helical" evidence="11">
    <location>
        <begin position="229"/>
        <end position="250"/>
    </location>
</feature>
<feature type="transmembrane region" description="Helical" evidence="11">
    <location>
        <begin position="65"/>
        <end position="87"/>
    </location>
</feature>
<keyword evidence="1" id="KW-1003">Cell membrane</keyword>
<keyword evidence="7 11" id="KW-1133">Transmembrane helix</keyword>
<dbReference type="GO" id="GO:0004222">
    <property type="term" value="F:metalloendopeptidase activity"/>
    <property type="evidence" value="ECO:0007669"/>
    <property type="project" value="InterPro"/>
</dbReference>
<feature type="transmembrane region" description="Helical" evidence="11">
    <location>
        <begin position="12"/>
        <end position="45"/>
    </location>
</feature>
<evidence type="ECO:0000313" key="13">
    <source>
        <dbReference type="EMBL" id="QSG16092.1"/>
    </source>
</evidence>
<comment type="similarity">
    <text evidence="10">Belongs to the peptidase M48 family.</text>
</comment>
<dbReference type="Pfam" id="PF01435">
    <property type="entry name" value="Peptidase_M48"/>
    <property type="match status" value="1"/>
</dbReference>
<dbReference type="AlphaFoldDB" id="A0A897NTA4"/>
<evidence type="ECO:0000256" key="8">
    <source>
        <dbReference type="ARBA" id="ARBA00023049"/>
    </source>
</evidence>
<evidence type="ECO:0000256" key="4">
    <source>
        <dbReference type="ARBA" id="ARBA00022723"/>
    </source>
</evidence>
<keyword evidence="8 10" id="KW-0482">Metalloprotease</keyword>
<keyword evidence="3 11" id="KW-0812">Transmembrane</keyword>
<evidence type="ECO:0000259" key="12">
    <source>
        <dbReference type="Pfam" id="PF01435"/>
    </source>
</evidence>
<reference evidence="13 14" key="1">
    <citation type="submission" date="2020-11" db="EMBL/GenBank/DDBJ databases">
        <title>Carbohydrate-dependent, anaerobic sulfur respiration: A novel catabolism in halophilic archaea.</title>
        <authorList>
            <person name="Sorokin D.Y."/>
            <person name="Messina E."/>
            <person name="Smedile F."/>
            <person name="La Cono V."/>
            <person name="Hallsworth J.E."/>
            <person name="Yakimov M.M."/>
        </authorList>
    </citation>
    <scope>NUCLEOTIDE SEQUENCE [LARGE SCALE GENOMIC DNA]</scope>
    <source>
        <strain evidence="13 14">HSR-Est</strain>
    </source>
</reference>
<comment type="cofactor">
    <cofactor evidence="10">
        <name>Zn(2+)</name>
        <dbReference type="ChEBI" id="CHEBI:29105"/>
    </cofactor>
    <text evidence="10">Binds 1 zinc ion per subunit.</text>
</comment>
<feature type="transmembrane region" description="Helical" evidence="11">
    <location>
        <begin position="182"/>
        <end position="201"/>
    </location>
</feature>
<dbReference type="EMBL" id="CP064791">
    <property type="protein sequence ID" value="QSG16092.1"/>
    <property type="molecule type" value="Genomic_DNA"/>
</dbReference>
<keyword evidence="9 11" id="KW-0472">Membrane</keyword>
<keyword evidence="5 10" id="KW-0378">Hydrolase</keyword>
<keyword evidence="4" id="KW-0479">Metal-binding</keyword>
<evidence type="ECO:0000256" key="7">
    <source>
        <dbReference type="ARBA" id="ARBA00022989"/>
    </source>
</evidence>
<evidence type="ECO:0000256" key="2">
    <source>
        <dbReference type="ARBA" id="ARBA00022670"/>
    </source>
</evidence>
<dbReference type="InterPro" id="IPR001915">
    <property type="entry name" value="Peptidase_M48"/>
</dbReference>
<dbReference type="GeneID" id="68859214"/>
<name>A0A897NTA4_9EURY</name>
<keyword evidence="6 10" id="KW-0862">Zinc</keyword>
<dbReference type="RefSeq" id="WP_324254836.1">
    <property type="nucleotide sequence ID" value="NZ_CP064791.1"/>
</dbReference>
<protein>
    <submittedName>
        <fullName evidence="13">Zn-dependent protease with chaperone function</fullName>
    </submittedName>
</protein>
<evidence type="ECO:0000256" key="3">
    <source>
        <dbReference type="ARBA" id="ARBA00022692"/>
    </source>
</evidence>
<evidence type="ECO:0000256" key="11">
    <source>
        <dbReference type="SAM" id="Phobius"/>
    </source>
</evidence>
<sequence>MSDSWSRDYRLIAHMAVTAVLIGLLTVLFACVLALLVRIAILALSVQSLARLPDIVLSVESGGRPWWYAWGIPVVAAGSVFAGLTWLHRWRRGLLRKRIGAGTRDPPSELQRQLTMLATTADVPVPDLRVIESSALTAFTTGLRPASAQITVTTALVATLSPEQRRAVLAHELSHIKNGDAAVMNAVMLPVVVASGLWTAATTGPKDKSTASHPRAVYRGVQFEGVVSAVYGVFAGLFWILASFATAAFARYRELAADRGAAALTGSPTAMATALETVDGRSVPDTDPRIGGANPLAIVPVADSTDAWTSGWQTPLEILPETLREWIVRRTAFHPATATRIDRLQELTADYSD</sequence>
<evidence type="ECO:0000313" key="14">
    <source>
        <dbReference type="Proteomes" id="UP000663292"/>
    </source>
</evidence>
<organism evidence="13 14">
    <name type="scientific">Halapricum desulfuricans</name>
    <dbReference type="NCBI Taxonomy" id="2841257"/>
    <lineage>
        <taxon>Archaea</taxon>
        <taxon>Methanobacteriati</taxon>
        <taxon>Methanobacteriota</taxon>
        <taxon>Stenosarchaea group</taxon>
        <taxon>Halobacteria</taxon>
        <taxon>Halobacteriales</taxon>
        <taxon>Haloarculaceae</taxon>
        <taxon>Halapricum</taxon>
    </lineage>
</organism>
<evidence type="ECO:0000256" key="10">
    <source>
        <dbReference type="RuleBase" id="RU003983"/>
    </source>
</evidence>
<gene>
    <name evidence="13" type="primary">htpX6</name>
    <name evidence="13" type="ORF">HSEST_2582</name>
</gene>
<dbReference type="GO" id="GO:0046872">
    <property type="term" value="F:metal ion binding"/>
    <property type="evidence" value="ECO:0007669"/>
    <property type="project" value="UniProtKB-KW"/>
</dbReference>
<evidence type="ECO:0000256" key="5">
    <source>
        <dbReference type="ARBA" id="ARBA00022801"/>
    </source>
</evidence>
<evidence type="ECO:0000256" key="9">
    <source>
        <dbReference type="ARBA" id="ARBA00023136"/>
    </source>
</evidence>
<feature type="domain" description="Peptidase M48" evidence="12">
    <location>
        <begin position="109"/>
        <end position="347"/>
    </location>
</feature>
<dbReference type="PANTHER" id="PTHR43221">
    <property type="entry name" value="PROTEASE HTPX"/>
    <property type="match status" value="1"/>
</dbReference>
<evidence type="ECO:0000256" key="6">
    <source>
        <dbReference type="ARBA" id="ARBA00022833"/>
    </source>
</evidence>
<dbReference type="GO" id="GO:0006508">
    <property type="term" value="P:proteolysis"/>
    <property type="evidence" value="ECO:0007669"/>
    <property type="project" value="UniProtKB-KW"/>
</dbReference>